<protein>
    <submittedName>
        <fullName evidence="5">Type IV secretion protein Rhs</fullName>
    </submittedName>
</protein>
<dbReference type="Gene3D" id="2.40.50.230">
    <property type="entry name" value="Gp5 N-terminal domain"/>
    <property type="match status" value="1"/>
</dbReference>
<evidence type="ECO:0000313" key="6">
    <source>
        <dbReference type="Proteomes" id="UP000065504"/>
    </source>
</evidence>
<accession>A0A108D3V8</accession>
<dbReference type="InterPro" id="IPR006531">
    <property type="entry name" value="Gp5/Vgr_OB"/>
</dbReference>
<dbReference type="AlphaFoldDB" id="A0A108D3V8"/>
<dbReference type="Pfam" id="PF13296">
    <property type="entry name" value="T6SS_Vgr"/>
    <property type="match status" value="1"/>
</dbReference>
<evidence type="ECO:0000256" key="1">
    <source>
        <dbReference type="ARBA" id="ARBA00005558"/>
    </source>
</evidence>
<dbReference type="SUPFAM" id="SSF69279">
    <property type="entry name" value="Phage tail proteins"/>
    <property type="match status" value="2"/>
</dbReference>
<dbReference type="InterPro" id="IPR037026">
    <property type="entry name" value="Vgr_OB-fold_dom_sf"/>
</dbReference>
<reference evidence="5 6" key="1">
    <citation type="submission" date="2015-11" db="EMBL/GenBank/DDBJ databases">
        <title>Expanding the genomic diversity of Burkholderia species for the development of highly accurate diagnostics.</title>
        <authorList>
            <person name="Sahl J."/>
            <person name="Keim P."/>
            <person name="Wagner D."/>
        </authorList>
    </citation>
    <scope>NUCLEOTIDE SEQUENCE [LARGE SCALE GENOMIC DNA]</scope>
    <source>
        <strain evidence="5 6">MSMB782WGS</strain>
    </source>
</reference>
<dbReference type="InterPro" id="IPR017847">
    <property type="entry name" value="T6SS_RhsGE_Vgr_subset"/>
</dbReference>
<dbReference type="Pfam" id="PF04717">
    <property type="entry name" value="Phage_base_V"/>
    <property type="match status" value="1"/>
</dbReference>
<comment type="similarity">
    <text evidence="1">Belongs to the VgrG protein family.</text>
</comment>
<proteinExistence type="inferred from homology"/>
<gene>
    <name evidence="5" type="ORF">WM16_29585</name>
</gene>
<dbReference type="SUPFAM" id="SSF69255">
    <property type="entry name" value="gp5 N-terminal domain-like"/>
    <property type="match status" value="1"/>
</dbReference>
<feature type="domain" description="Putative type VI secretion system Rhs element associated Vgr" evidence="4">
    <location>
        <begin position="556"/>
        <end position="659"/>
    </location>
</feature>
<dbReference type="Proteomes" id="UP000065504">
    <property type="component" value="Unassembled WGS sequence"/>
</dbReference>
<dbReference type="NCBIfam" id="TIGR01646">
    <property type="entry name" value="vgr_GE"/>
    <property type="match status" value="1"/>
</dbReference>
<dbReference type="Gene3D" id="3.55.50.10">
    <property type="entry name" value="Baseplate protein-like domains"/>
    <property type="match status" value="1"/>
</dbReference>
<evidence type="ECO:0000259" key="2">
    <source>
        <dbReference type="Pfam" id="PF04717"/>
    </source>
</evidence>
<dbReference type="Pfam" id="PF10106">
    <property type="entry name" value="DUF2345"/>
    <property type="match status" value="1"/>
</dbReference>
<dbReference type="RefSeq" id="WP_060231486.1">
    <property type="nucleotide sequence ID" value="NZ_LPLU01000008.1"/>
</dbReference>
<name>A0A108D3V8_9BURK</name>
<evidence type="ECO:0000259" key="3">
    <source>
        <dbReference type="Pfam" id="PF10106"/>
    </source>
</evidence>
<dbReference type="Gene3D" id="4.10.220.110">
    <property type="match status" value="1"/>
</dbReference>
<dbReference type="InterPro" id="IPR028244">
    <property type="entry name" value="T6SS_Rhs_Vgr_dom"/>
</dbReference>
<dbReference type="Pfam" id="PF05954">
    <property type="entry name" value="Phage_GPD"/>
    <property type="match status" value="1"/>
</dbReference>
<feature type="domain" description="DUF2345" evidence="3">
    <location>
        <begin position="699"/>
        <end position="847"/>
    </location>
</feature>
<dbReference type="Gene3D" id="2.30.110.50">
    <property type="match status" value="1"/>
</dbReference>
<evidence type="ECO:0000259" key="4">
    <source>
        <dbReference type="Pfam" id="PF13296"/>
    </source>
</evidence>
<comment type="caution">
    <text evidence="5">The sequence shown here is derived from an EMBL/GenBank/DDBJ whole genome shotgun (WGS) entry which is preliminary data.</text>
</comment>
<feature type="domain" description="Gp5/Type VI secretion system Vgr protein OB-fold" evidence="2">
    <location>
        <begin position="466"/>
        <end position="528"/>
    </location>
</feature>
<sequence length="950" mass="104306">MVLRPPALGDLKNRDLYEAVHRGLLQHDRLLMLDTPLGKNVLTPLRARGTSGIGGDYHWTVDVASLRGDTDLLSLMHQPVTLWIQQRTSLYADSAYRPVHGFAHQVGYLGGDGSVSTYQLEFSSALIFLSKTHNDEGWLEKDAREIISDVLNRYPQFQGRFRFELTREPAVRSWCRQSESDLHFVHRLLEDEGWYFYWLHEPTKEGELPKTTLVILDRVSSLPEAKPAEYYRGNADHEADGFTQWAVVQTMQSLRYMSRAFDYKRPTSHFQTDSALQSTTYAADGGRYSDSRSIPVAPMTVYEPTAYGYPDSDSGAARAHRRVEGWDSRARRFFGVGGLRWLDAGLRFTLNNHPRHPDSDPKKREFLAIEARWYVENNVSIGQQATEYPRSLRATLAEQQAAHGARFKTPEHPQDGTAGFFVIEVEAQEASAEYRSPLAHPKPNMTIEHAIVVTQQGSEAWTNERNQVRVHFAWDRKNPDGSFASSPLLSTMQADTGNGYGSVHVPRAGEWVLVAYWANDCDKPFILGRVNGGTTPSPWHSNVLLSGFQSQGFGGTGAFNAFVHDDATNQSGTRLVSYTGSSYASIAQGYLIQQNGNTRGRYLGSGLLLHADHYASMRGSRGVSISAHPVSRDSDQLDVDKAREQLTRSKNLLGSISDASEQHQVESLKPGVDALTAFTAATKQSASGEASGGHTAGGGTGNANAFAEPLLLLGSPAGIGLSTHQSLHASADQQVNWISGQDSYLAAGGSMHAAAVNHLSLFARNQGIKAVAGKGKVEMQAQDGDLEMIAQQLVKLLSVAGRMEIAADQELVLYCGGATIRIKGGNVSIHAPGNVDFKGASFSFAGPVSESYTMPQFRPSYQAQYVLKNQTDGTPMIRHAYELKLPSGRTVLGHTNDLGETVPVFTPSAQSVSLKAFEQEKQDVEPWKYAGGGEPDIWADYVKVDPDERT</sequence>
<dbReference type="NCBIfam" id="TIGR03361">
    <property type="entry name" value="VI_Rhs_Vgr"/>
    <property type="match status" value="1"/>
</dbReference>
<dbReference type="InterPro" id="IPR018769">
    <property type="entry name" value="VgrG2_DUF2345"/>
</dbReference>
<dbReference type="EMBL" id="LPLU01000008">
    <property type="protein sequence ID" value="KWK85880.1"/>
    <property type="molecule type" value="Genomic_DNA"/>
</dbReference>
<dbReference type="InterPro" id="IPR006533">
    <property type="entry name" value="T6SS_Vgr_RhsGE"/>
</dbReference>
<evidence type="ECO:0000313" key="5">
    <source>
        <dbReference type="EMBL" id="KWK85880.1"/>
    </source>
</evidence>
<organism evidence="5 6">
    <name type="scientific">Burkholderia ubonensis</name>
    <dbReference type="NCBI Taxonomy" id="101571"/>
    <lineage>
        <taxon>Bacteria</taxon>
        <taxon>Pseudomonadati</taxon>
        <taxon>Pseudomonadota</taxon>
        <taxon>Betaproteobacteria</taxon>
        <taxon>Burkholderiales</taxon>
        <taxon>Burkholderiaceae</taxon>
        <taxon>Burkholderia</taxon>
        <taxon>Burkholderia cepacia complex</taxon>
    </lineage>
</organism>